<keyword evidence="1" id="KW-0696">RNA-directed RNA polymerase</keyword>
<dbReference type="EMBL" id="BKCP01008082">
    <property type="protein sequence ID" value="GER47967.1"/>
    <property type="molecule type" value="Genomic_DNA"/>
</dbReference>
<dbReference type="GO" id="GO:0003968">
    <property type="term" value="F:RNA-directed RNA polymerase activity"/>
    <property type="evidence" value="ECO:0007669"/>
    <property type="project" value="UniProtKB-KW"/>
</dbReference>
<dbReference type="AlphaFoldDB" id="A0A5A7QU39"/>
<dbReference type="Proteomes" id="UP000325081">
    <property type="component" value="Unassembled WGS sequence"/>
</dbReference>
<comment type="caution">
    <text evidence="1">The sequence shown here is derived from an EMBL/GenBank/DDBJ whole genome shotgun (WGS) entry which is preliminary data.</text>
</comment>
<reference evidence="2" key="1">
    <citation type="journal article" date="2019" name="Curr. Biol.">
        <title>Genome Sequence of Striga asiatica Provides Insight into the Evolution of Plant Parasitism.</title>
        <authorList>
            <person name="Yoshida S."/>
            <person name="Kim S."/>
            <person name="Wafula E.K."/>
            <person name="Tanskanen J."/>
            <person name="Kim Y.M."/>
            <person name="Honaas L."/>
            <person name="Yang Z."/>
            <person name="Spallek T."/>
            <person name="Conn C.E."/>
            <person name="Ichihashi Y."/>
            <person name="Cheong K."/>
            <person name="Cui S."/>
            <person name="Der J.P."/>
            <person name="Gundlach H."/>
            <person name="Jiao Y."/>
            <person name="Hori C."/>
            <person name="Ishida J.K."/>
            <person name="Kasahara H."/>
            <person name="Kiba T."/>
            <person name="Kim M.S."/>
            <person name="Koo N."/>
            <person name="Laohavisit A."/>
            <person name="Lee Y.H."/>
            <person name="Lumba S."/>
            <person name="McCourt P."/>
            <person name="Mortimer J.C."/>
            <person name="Mutuku J.M."/>
            <person name="Nomura T."/>
            <person name="Sasaki-Sekimoto Y."/>
            <person name="Seto Y."/>
            <person name="Wang Y."/>
            <person name="Wakatake T."/>
            <person name="Sakakibara H."/>
            <person name="Demura T."/>
            <person name="Yamaguchi S."/>
            <person name="Yoneyama K."/>
            <person name="Manabe R.I."/>
            <person name="Nelson D.C."/>
            <person name="Schulman A.H."/>
            <person name="Timko M.P."/>
            <person name="dePamphilis C.W."/>
            <person name="Choi D."/>
            <person name="Shirasu K."/>
        </authorList>
    </citation>
    <scope>NUCLEOTIDE SEQUENCE [LARGE SCALE GENOMIC DNA]</scope>
    <source>
        <strain evidence="2">cv. UVA1</strain>
    </source>
</reference>
<evidence type="ECO:0000313" key="2">
    <source>
        <dbReference type="Proteomes" id="UP000325081"/>
    </source>
</evidence>
<name>A0A5A7QU39_STRAF</name>
<keyword evidence="1" id="KW-0548">Nucleotidyltransferase</keyword>
<keyword evidence="1" id="KW-0808">Transferase</keyword>
<proteinExistence type="predicted"/>
<protein>
    <submittedName>
        <fullName evidence="1">RNA-dependent RNA polymerase 2</fullName>
    </submittedName>
</protein>
<evidence type="ECO:0000313" key="1">
    <source>
        <dbReference type="EMBL" id="GER47967.1"/>
    </source>
</evidence>
<sequence>MTSREGNSSSNGGWFRIIFGVFLLKLHRRQFSVSREVLLQSSYLINRKLSNGGIILNVVGRLSSLNLFTVKGVPESAGCQKAGFKGSRACTFALAVDFCKTADPAEFAFSVFMLSLPNDLEVSALAQLGGVSSLSPSVLGSVNVTSLEPTACKKTQMIQMKAN</sequence>
<keyword evidence="2" id="KW-1185">Reference proteome</keyword>
<accession>A0A5A7QU39</accession>
<organism evidence="1 2">
    <name type="scientific">Striga asiatica</name>
    <name type="common">Asiatic witchweed</name>
    <name type="synonym">Buchnera asiatica</name>
    <dbReference type="NCBI Taxonomy" id="4170"/>
    <lineage>
        <taxon>Eukaryota</taxon>
        <taxon>Viridiplantae</taxon>
        <taxon>Streptophyta</taxon>
        <taxon>Embryophyta</taxon>
        <taxon>Tracheophyta</taxon>
        <taxon>Spermatophyta</taxon>
        <taxon>Magnoliopsida</taxon>
        <taxon>eudicotyledons</taxon>
        <taxon>Gunneridae</taxon>
        <taxon>Pentapetalae</taxon>
        <taxon>asterids</taxon>
        <taxon>lamiids</taxon>
        <taxon>Lamiales</taxon>
        <taxon>Orobanchaceae</taxon>
        <taxon>Buchnereae</taxon>
        <taxon>Striga</taxon>
    </lineage>
</organism>
<gene>
    <name evidence="1" type="ORF">STAS_25125</name>
</gene>